<dbReference type="GO" id="GO:0016787">
    <property type="term" value="F:hydrolase activity"/>
    <property type="evidence" value="ECO:0007669"/>
    <property type="project" value="UniProtKB-KW"/>
</dbReference>
<dbReference type="PANTHER" id="PTHR11559">
    <property type="entry name" value="CARBOXYLESTERASE"/>
    <property type="match status" value="1"/>
</dbReference>
<dbReference type="AlphaFoldDB" id="A0A139AQZ2"/>
<dbReference type="InterPro" id="IPR029058">
    <property type="entry name" value="AB_hydrolase_fold"/>
</dbReference>
<sequence length="338" mass="36927">MSFLGVPYALPPLGSLRWKPPQPLSPDHWFQDDSEASPAPGGGYVDRTHSDGIFDGKVRRGIEQSDWTNNVEDILYVNVWSPWLRRIAPVKNLRKSRGVPVILYLHVFSTNVQHPFISPIDPPSLVSSQDIVLVEAHVRFGSFSRCPPETKDGSEWNLALLDMQAALEWVIENAEAFGGDPSRLVIASAGEGAAAVSLLSLLPLPASTESFTDGRNPRLLRINCVDVPVQTLDDAHQDWDSMLTALGGTAPSSSALLAYDKSRTRPCFRPVLAPPLPPSPINGGHGAHPAEMMVVNETFNPLGSLKTLPAKEKERAEQLIGKLVEFAWADAHQKRSSL</sequence>
<dbReference type="Pfam" id="PF00135">
    <property type="entry name" value="COesterase"/>
    <property type="match status" value="1"/>
</dbReference>
<dbReference type="SUPFAM" id="SSF53474">
    <property type="entry name" value="alpha/beta-Hydrolases"/>
    <property type="match status" value="1"/>
</dbReference>
<dbReference type="InterPro" id="IPR050309">
    <property type="entry name" value="Type-B_Carboxylest/Lipase"/>
</dbReference>
<evidence type="ECO:0000313" key="3">
    <source>
        <dbReference type="EMBL" id="KXS19132.1"/>
    </source>
</evidence>
<dbReference type="Gene3D" id="3.40.50.1820">
    <property type="entry name" value="alpha/beta hydrolase"/>
    <property type="match status" value="1"/>
</dbReference>
<dbReference type="EMBL" id="KQ965739">
    <property type="protein sequence ID" value="KXS19132.1"/>
    <property type="molecule type" value="Genomic_DNA"/>
</dbReference>
<evidence type="ECO:0000256" key="1">
    <source>
        <dbReference type="SAM" id="MobiDB-lite"/>
    </source>
</evidence>
<keyword evidence="4" id="KW-1185">Reference proteome</keyword>
<evidence type="ECO:0000259" key="2">
    <source>
        <dbReference type="Pfam" id="PF00135"/>
    </source>
</evidence>
<name>A0A139AQZ2_GONPJ</name>
<accession>A0A139AQZ2</accession>
<dbReference type="Proteomes" id="UP000070544">
    <property type="component" value="Unassembled WGS sequence"/>
</dbReference>
<feature type="region of interest" description="Disordered" evidence="1">
    <location>
        <begin position="27"/>
        <end position="46"/>
    </location>
</feature>
<organism evidence="3 4">
    <name type="scientific">Gonapodya prolifera (strain JEL478)</name>
    <name type="common">Monoblepharis prolifera</name>
    <dbReference type="NCBI Taxonomy" id="1344416"/>
    <lineage>
        <taxon>Eukaryota</taxon>
        <taxon>Fungi</taxon>
        <taxon>Fungi incertae sedis</taxon>
        <taxon>Chytridiomycota</taxon>
        <taxon>Chytridiomycota incertae sedis</taxon>
        <taxon>Monoblepharidomycetes</taxon>
        <taxon>Monoblepharidales</taxon>
        <taxon>Gonapodyaceae</taxon>
        <taxon>Gonapodya</taxon>
    </lineage>
</organism>
<gene>
    <name evidence="3" type="ORF">M427DRAFT_53110</name>
</gene>
<feature type="domain" description="Carboxylesterase type B" evidence="2">
    <location>
        <begin position="2"/>
        <end position="205"/>
    </location>
</feature>
<reference evidence="3 4" key="1">
    <citation type="journal article" date="2015" name="Genome Biol. Evol.">
        <title>Phylogenomic analyses indicate that early fungi evolved digesting cell walls of algal ancestors of land plants.</title>
        <authorList>
            <person name="Chang Y."/>
            <person name="Wang S."/>
            <person name="Sekimoto S."/>
            <person name="Aerts A.L."/>
            <person name="Choi C."/>
            <person name="Clum A."/>
            <person name="LaButti K.M."/>
            <person name="Lindquist E.A."/>
            <person name="Yee Ngan C."/>
            <person name="Ohm R.A."/>
            <person name="Salamov A.A."/>
            <person name="Grigoriev I.V."/>
            <person name="Spatafora J.W."/>
            <person name="Berbee M.L."/>
        </authorList>
    </citation>
    <scope>NUCLEOTIDE SEQUENCE [LARGE SCALE GENOMIC DNA]</scope>
    <source>
        <strain evidence="3 4">JEL478</strain>
    </source>
</reference>
<evidence type="ECO:0000313" key="4">
    <source>
        <dbReference type="Proteomes" id="UP000070544"/>
    </source>
</evidence>
<proteinExistence type="predicted"/>
<dbReference type="OrthoDB" id="408631at2759"/>
<dbReference type="STRING" id="1344416.A0A139AQZ2"/>
<protein>
    <submittedName>
        <fullName evidence="3">Alpha/beta-hydrolase</fullName>
    </submittedName>
</protein>
<keyword evidence="3" id="KW-0378">Hydrolase</keyword>
<dbReference type="InterPro" id="IPR002018">
    <property type="entry name" value="CarbesteraseB"/>
</dbReference>